<accession>A0ABV8NPM7</accession>
<dbReference type="InterPro" id="IPR013830">
    <property type="entry name" value="SGNH_hydro"/>
</dbReference>
<evidence type="ECO:0000259" key="1">
    <source>
        <dbReference type="Pfam" id="PF13472"/>
    </source>
</evidence>
<keyword evidence="3" id="KW-1185">Reference proteome</keyword>
<dbReference type="EMBL" id="JBHSBY010000137">
    <property type="protein sequence ID" value="MFC4198321.1"/>
    <property type="molecule type" value="Genomic_DNA"/>
</dbReference>
<feature type="domain" description="SGNH hydrolase-type esterase" evidence="1">
    <location>
        <begin position="58"/>
        <end position="226"/>
    </location>
</feature>
<dbReference type="PANTHER" id="PTHR30383:SF32">
    <property type="entry name" value="SGNH-HYDROLASE"/>
    <property type="match status" value="1"/>
</dbReference>
<dbReference type="InterPro" id="IPR051532">
    <property type="entry name" value="Ester_Hydrolysis_Enzymes"/>
</dbReference>
<dbReference type="SUPFAM" id="SSF52266">
    <property type="entry name" value="SGNH hydrolase"/>
    <property type="match status" value="1"/>
</dbReference>
<comment type="caution">
    <text evidence="2">The sequence shown here is derived from an EMBL/GenBank/DDBJ whole genome shotgun (WGS) entry which is preliminary data.</text>
</comment>
<organism evidence="2 3">
    <name type="scientific">Pedobacter jamesrossensis</name>
    <dbReference type="NCBI Taxonomy" id="1908238"/>
    <lineage>
        <taxon>Bacteria</taxon>
        <taxon>Pseudomonadati</taxon>
        <taxon>Bacteroidota</taxon>
        <taxon>Sphingobacteriia</taxon>
        <taxon>Sphingobacteriales</taxon>
        <taxon>Sphingobacteriaceae</taxon>
        <taxon>Pedobacter</taxon>
    </lineage>
</organism>
<dbReference type="InterPro" id="IPR036514">
    <property type="entry name" value="SGNH_hydro_sf"/>
</dbReference>
<dbReference type="Gene3D" id="3.40.50.1110">
    <property type="entry name" value="SGNH hydrolase"/>
    <property type="match status" value="1"/>
</dbReference>
<name>A0ABV8NPM7_9SPHI</name>
<dbReference type="Pfam" id="PF13472">
    <property type="entry name" value="Lipase_GDSL_2"/>
    <property type="match status" value="1"/>
</dbReference>
<evidence type="ECO:0000313" key="3">
    <source>
        <dbReference type="Proteomes" id="UP001595792"/>
    </source>
</evidence>
<evidence type="ECO:0000313" key="2">
    <source>
        <dbReference type="EMBL" id="MFC4198321.1"/>
    </source>
</evidence>
<reference evidence="3" key="1">
    <citation type="journal article" date="2019" name="Int. J. Syst. Evol. Microbiol.">
        <title>The Global Catalogue of Microorganisms (GCM) 10K type strain sequencing project: providing services to taxonomists for standard genome sequencing and annotation.</title>
        <authorList>
            <consortium name="The Broad Institute Genomics Platform"/>
            <consortium name="The Broad Institute Genome Sequencing Center for Infectious Disease"/>
            <person name="Wu L."/>
            <person name="Ma J."/>
        </authorList>
    </citation>
    <scope>NUCLEOTIDE SEQUENCE [LARGE SCALE GENOMIC DNA]</scope>
    <source>
        <strain evidence="3">CCM 8689</strain>
    </source>
</reference>
<dbReference type="Proteomes" id="UP001595792">
    <property type="component" value="Unassembled WGS sequence"/>
</dbReference>
<dbReference type="RefSeq" id="WP_378962303.1">
    <property type="nucleotide sequence ID" value="NZ_JBHRXC010000016.1"/>
</dbReference>
<proteinExistence type="predicted"/>
<protein>
    <submittedName>
        <fullName evidence="2">GDSL-type esterase/lipase family protein</fullName>
    </submittedName>
</protein>
<dbReference type="PANTHER" id="PTHR30383">
    <property type="entry name" value="THIOESTERASE 1/PROTEASE 1/LYSOPHOSPHOLIPASE L1"/>
    <property type="match status" value="1"/>
</dbReference>
<sequence>MSCKGFGQVKDTLNAETEKIYPKGEIVSRYHNNWTQRYYPKRILAFKAEPLRFGEIVFLGNSITEAGADWTSKFGIAHIRNRGIAGDLTDGLLKRLGEIIYFKPKAVFILIGINDLFSLHHLEDNPALVYDKTVSSPAYVAKNILKIARKIHRGSPDTKIFVRTILPIRRQYLKADIILVNTIIKKNERKGYYKVIDFHAHFKDDNGELPQELTNDGVHLNDKGYAKWVSFEKAIIEGIRLAK</sequence>
<gene>
    <name evidence="2" type="ORF">ACFOUY_16565</name>
</gene>